<dbReference type="AlphaFoldDB" id="K5W7J7"/>
<gene>
    <name evidence="1" type="ORF">AGABI1DRAFT_82551</name>
</gene>
<organism evidence="1 2">
    <name type="scientific">Agaricus bisporus var. burnettii (strain JB137-S8 / ATCC MYA-4627 / FGSC 10392)</name>
    <name type="common">White button mushroom</name>
    <dbReference type="NCBI Taxonomy" id="597362"/>
    <lineage>
        <taxon>Eukaryota</taxon>
        <taxon>Fungi</taxon>
        <taxon>Dikarya</taxon>
        <taxon>Basidiomycota</taxon>
        <taxon>Agaricomycotina</taxon>
        <taxon>Agaricomycetes</taxon>
        <taxon>Agaricomycetidae</taxon>
        <taxon>Agaricales</taxon>
        <taxon>Agaricineae</taxon>
        <taxon>Agaricaceae</taxon>
        <taxon>Agaricus</taxon>
    </lineage>
</organism>
<evidence type="ECO:0000313" key="2">
    <source>
        <dbReference type="Proteomes" id="UP000008493"/>
    </source>
</evidence>
<evidence type="ECO:0000313" key="1">
    <source>
        <dbReference type="EMBL" id="EKM82824.1"/>
    </source>
</evidence>
<dbReference type="EMBL" id="JH971386">
    <property type="protein sequence ID" value="EKM82824.1"/>
    <property type="molecule type" value="Genomic_DNA"/>
</dbReference>
<dbReference type="GeneID" id="18831835"/>
<sequence>MAIECTDPHNQRPSLLSSIKAALMGAASVAKAAVAAAPALAERFQYAPLQFV</sequence>
<dbReference type="Proteomes" id="UP000008493">
    <property type="component" value="Unassembled WGS sequence"/>
</dbReference>
<dbReference type="KEGG" id="abp:AGABI1DRAFT82551"/>
<proteinExistence type="predicted"/>
<name>K5W7J7_AGABU</name>
<dbReference type="HOGENOM" id="CLU_3086664_0_0_1"/>
<accession>K5W7J7</accession>
<protein>
    <submittedName>
        <fullName evidence="1">Uncharacterized protein</fullName>
    </submittedName>
</protein>
<dbReference type="InParanoid" id="K5W7J7"/>
<reference evidence="2" key="1">
    <citation type="journal article" date="2012" name="Proc. Natl. Acad. Sci. U.S.A.">
        <title>Genome sequence of the button mushroom Agaricus bisporus reveals mechanisms governing adaptation to a humic-rich ecological niche.</title>
        <authorList>
            <person name="Morin E."/>
            <person name="Kohler A."/>
            <person name="Baker A.R."/>
            <person name="Foulongne-Oriol M."/>
            <person name="Lombard V."/>
            <person name="Nagy L.G."/>
            <person name="Ohm R.A."/>
            <person name="Patyshakuliyeva A."/>
            <person name="Brun A."/>
            <person name="Aerts A.L."/>
            <person name="Bailey A.M."/>
            <person name="Billette C."/>
            <person name="Coutinho P.M."/>
            <person name="Deakin G."/>
            <person name="Doddapaneni H."/>
            <person name="Floudas D."/>
            <person name="Grimwood J."/>
            <person name="Hilden K."/>
            <person name="Kuees U."/>
            <person name="LaButti K.M."/>
            <person name="Lapidus A."/>
            <person name="Lindquist E.A."/>
            <person name="Lucas S.M."/>
            <person name="Murat C."/>
            <person name="Riley R.W."/>
            <person name="Salamov A.A."/>
            <person name="Schmutz J."/>
            <person name="Subramanian V."/>
            <person name="Woesten H.A.B."/>
            <person name="Xu J."/>
            <person name="Eastwood D.C."/>
            <person name="Foster G.D."/>
            <person name="Sonnenberg A.S."/>
            <person name="Cullen D."/>
            <person name="de Vries R.P."/>
            <person name="Lundell T."/>
            <person name="Hibbett D.S."/>
            <person name="Henrissat B."/>
            <person name="Burton K.S."/>
            <person name="Kerrigan R.W."/>
            <person name="Challen M.P."/>
            <person name="Grigoriev I.V."/>
            <person name="Martin F."/>
        </authorList>
    </citation>
    <scope>NUCLEOTIDE SEQUENCE [LARGE SCALE GENOMIC DNA]</scope>
    <source>
        <strain evidence="2">JB137-S8 / ATCC MYA-4627 / FGSC 10392</strain>
    </source>
</reference>
<dbReference type="RefSeq" id="XP_007326537.1">
    <property type="nucleotide sequence ID" value="XM_007326475.1"/>
</dbReference>
<keyword evidence="2" id="KW-1185">Reference proteome</keyword>